<organism evidence="2 3">
    <name type="scientific">Rhypophila decipiens</name>
    <dbReference type="NCBI Taxonomy" id="261697"/>
    <lineage>
        <taxon>Eukaryota</taxon>
        <taxon>Fungi</taxon>
        <taxon>Dikarya</taxon>
        <taxon>Ascomycota</taxon>
        <taxon>Pezizomycotina</taxon>
        <taxon>Sordariomycetes</taxon>
        <taxon>Sordariomycetidae</taxon>
        <taxon>Sordariales</taxon>
        <taxon>Naviculisporaceae</taxon>
        <taxon>Rhypophila</taxon>
    </lineage>
</organism>
<dbReference type="GO" id="GO:0006508">
    <property type="term" value="P:proteolysis"/>
    <property type="evidence" value="ECO:0007669"/>
    <property type="project" value="InterPro"/>
</dbReference>
<proteinExistence type="predicted"/>
<evidence type="ECO:0000313" key="2">
    <source>
        <dbReference type="EMBL" id="KAK4216882.1"/>
    </source>
</evidence>
<accession>A0AAN6YIP4</accession>
<feature type="domain" description="Peptidase C14 caspase" evidence="1">
    <location>
        <begin position="399"/>
        <end position="526"/>
    </location>
</feature>
<evidence type="ECO:0000259" key="1">
    <source>
        <dbReference type="Pfam" id="PF00656"/>
    </source>
</evidence>
<comment type="caution">
    <text evidence="2">The sequence shown here is derived from an EMBL/GenBank/DDBJ whole genome shotgun (WGS) entry which is preliminary data.</text>
</comment>
<evidence type="ECO:0000313" key="3">
    <source>
        <dbReference type="Proteomes" id="UP001301769"/>
    </source>
</evidence>
<reference evidence="2" key="2">
    <citation type="submission" date="2023-05" db="EMBL/GenBank/DDBJ databases">
        <authorList>
            <consortium name="Lawrence Berkeley National Laboratory"/>
            <person name="Steindorff A."/>
            <person name="Hensen N."/>
            <person name="Bonometti L."/>
            <person name="Westerberg I."/>
            <person name="Brannstrom I.O."/>
            <person name="Guillou S."/>
            <person name="Cros-Aarteil S."/>
            <person name="Calhoun S."/>
            <person name="Haridas S."/>
            <person name="Kuo A."/>
            <person name="Mondo S."/>
            <person name="Pangilinan J."/>
            <person name="Riley R."/>
            <person name="Labutti K."/>
            <person name="Andreopoulos B."/>
            <person name="Lipzen A."/>
            <person name="Chen C."/>
            <person name="Yanf M."/>
            <person name="Daum C."/>
            <person name="Ng V."/>
            <person name="Clum A."/>
            <person name="Ohm R."/>
            <person name="Martin F."/>
            <person name="Silar P."/>
            <person name="Natvig D."/>
            <person name="Lalanne C."/>
            <person name="Gautier V."/>
            <person name="Ament-Velasquez S.L."/>
            <person name="Kruys A."/>
            <person name="Hutchinson M.I."/>
            <person name="Powell A.J."/>
            <person name="Barry K."/>
            <person name="Miller A.N."/>
            <person name="Grigoriev I.V."/>
            <person name="Debuchy R."/>
            <person name="Gladieux P."/>
            <person name="Thoren M.H."/>
            <person name="Johannesson H."/>
        </authorList>
    </citation>
    <scope>NUCLEOTIDE SEQUENCE</scope>
    <source>
        <strain evidence="2">PSN293</strain>
    </source>
</reference>
<dbReference type="GO" id="GO:0004197">
    <property type="term" value="F:cysteine-type endopeptidase activity"/>
    <property type="evidence" value="ECO:0007669"/>
    <property type="project" value="InterPro"/>
</dbReference>
<dbReference type="EMBL" id="MU858064">
    <property type="protein sequence ID" value="KAK4216882.1"/>
    <property type="molecule type" value="Genomic_DNA"/>
</dbReference>
<reference evidence="2" key="1">
    <citation type="journal article" date="2023" name="Mol. Phylogenet. Evol.">
        <title>Genome-scale phylogeny and comparative genomics of the fungal order Sordariales.</title>
        <authorList>
            <person name="Hensen N."/>
            <person name="Bonometti L."/>
            <person name="Westerberg I."/>
            <person name="Brannstrom I.O."/>
            <person name="Guillou S."/>
            <person name="Cros-Aarteil S."/>
            <person name="Calhoun S."/>
            <person name="Haridas S."/>
            <person name="Kuo A."/>
            <person name="Mondo S."/>
            <person name="Pangilinan J."/>
            <person name="Riley R."/>
            <person name="LaButti K."/>
            <person name="Andreopoulos B."/>
            <person name="Lipzen A."/>
            <person name="Chen C."/>
            <person name="Yan M."/>
            <person name="Daum C."/>
            <person name="Ng V."/>
            <person name="Clum A."/>
            <person name="Steindorff A."/>
            <person name="Ohm R.A."/>
            <person name="Martin F."/>
            <person name="Silar P."/>
            <person name="Natvig D.O."/>
            <person name="Lalanne C."/>
            <person name="Gautier V."/>
            <person name="Ament-Velasquez S.L."/>
            <person name="Kruys A."/>
            <person name="Hutchinson M.I."/>
            <person name="Powell A.J."/>
            <person name="Barry K."/>
            <person name="Miller A.N."/>
            <person name="Grigoriev I.V."/>
            <person name="Debuchy R."/>
            <person name="Gladieux P."/>
            <person name="Hiltunen Thoren M."/>
            <person name="Johannesson H."/>
        </authorList>
    </citation>
    <scope>NUCLEOTIDE SEQUENCE</scope>
    <source>
        <strain evidence="2">PSN293</strain>
    </source>
</reference>
<dbReference type="AlphaFoldDB" id="A0AAN6YIP4"/>
<sequence>MALSVFADINTQLKEKVPRSGRAHDKYRAVFIGWESTDDNSTWRSEARELSGVLEKGFGFKSRTITIPLGDSLNSLKSRLGTILDSETSPSSCLWLLHYSGTGNEGKEAVFWPSVLESMADMVSDIVVLADFRSGVFPKPLATIPALDPEVSNNRVCELLVGPTGLPEGSQSFTKEICRVLDTLREPHVNIMALRSKLVVTTGGGKWYEPSYSKLSQTRQSNLLEQVGTTIELRVALRRPLDEDALDDLVEWAQRKPPEVKRIVFSEAETDTIALTDTAGGPNDKACLLPASLLEFILSVSTADLNLLDSATWYDWLGSAPNSIDTPRYHVRSGFAHRRLSKSAGDEEIESQLEDFVRRRNREESWRNHDSRLGHYSRVIVLPLIWEIPGFHPELRVLQDLKHLANTFRDVFGFTVEQVFNIPVGRDISGQRALEERIRDLVEEKRGPNVLGAGDLVIIIYSGHGSNTVHSTGKAVWSSGPVPNSGSPPYRETIDWSEIQPYLDRAECDVAQILDCCHAASAAKDPDDRGRNEILAACVRESRTIAGPDCFCRIVARTIKRLARGGDPFCFRDLAHNVDQEVRKMNRSAATETTIPTPYFKQVSEHMSSIKLRPRHMIGGPGVAGVGVNGAQRPPMVAPSVPSAIDRNVVAEVFVVLSLNSQMEEVKREHVTKNELLRRLGAGGA</sequence>
<gene>
    <name evidence="2" type="ORF">QBC37DRAFT_480212</name>
</gene>
<name>A0AAN6YIP4_9PEZI</name>
<dbReference type="Proteomes" id="UP001301769">
    <property type="component" value="Unassembled WGS sequence"/>
</dbReference>
<dbReference type="Pfam" id="PF00656">
    <property type="entry name" value="Peptidase_C14"/>
    <property type="match status" value="1"/>
</dbReference>
<protein>
    <recommendedName>
        <fullName evidence="1">Peptidase C14 caspase domain-containing protein</fullName>
    </recommendedName>
</protein>
<keyword evidence="3" id="KW-1185">Reference proteome</keyword>
<dbReference type="Gene3D" id="3.40.50.1460">
    <property type="match status" value="1"/>
</dbReference>
<dbReference type="InterPro" id="IPR011600">
    <property type="entry name" value="Pept_C14_caspase"/>
</dbReference>